<evidence type="ECO:0000313" key="2">
    <source>
        <dbReference type="Proteomes" id="UP000247437"/>
    </source>
</evidence>
<sequence length="35" mass="3871">KELGVSPTLVNFMIRDALVHCRKVSGNRGDMAARQ</sequence>
<dbReference type="AlphaFoldDB" id="A0A2W0EBL9"/>
<proteinExistence type="predicted"/>
<reference evidence="1 2" key="1">
    <citation type="journal article" date="2018" name="Appl. Microbiol. Biotechnol.">
        <title>Characterization of the caprolactam degradation pathway in Pseudomonas jessenii using mass spectrometry-based proteomics.</title>
        <authorList>
            <person name="Otzen M."/>
            <person name="Palacio C."/>
            <person name="Janssen D.B."/>
        </authorList>
    </citation>
    <scope>NUCLEOTIDE SEQUENCE [LARGE SCALE GENOMIC DNA]</scope>
    <source>
        <strain evidence="1 2">GO3</strain>
    </source>
</reference>
<name>A0A2W0EBL9_PSEJE</name>
<feature type="non-terminal residue" evidence="1">
    <location>
        <position position="1"/>
    </location>
</feature>
<protein>
    <submittedName>
        <fullName evidence="1">RNA polymerase factor sigma-70</fullName>
    </submittedName>
</protein>
<organism evidence="1 2">
    <name type="scientific">Pseudomonas jessenii</name>
    <dbReference type="NCBI Taxonomy" id="77298"/>
    <lineage>
        <taxon>Bacteria</taxon>
        <taxon>Pseudomonadati</taxon>
        <taxon>Pseudomonadota</taxon>
        <taxon>Gammaproteobacteria</taxon>
        <taxon>Pseudomonadales</taxon>
        <taxon>Pseudomonadaceae</taxon>
        <taxon>Pseudomonas</taxon>
    </lineage>
</organism>
<evidence type="ECO:0000313" key="1">
    <source>
        <dbReference type="EMBL" id="PYY66096.1"/>
    </source>
</evidence>
<dbReference type="EMBL" id="PDLL01001170">
    <property type="protein sequence ID" value="PYY66096.1"/>
    <property type="molecule type" value="Genomic_DNA"/>
</dbReference>
<comment type="caution">
    <text evidence="1">The sequence shown here is derived from an EMBL/GenBank/DDBJ whole genome shotgun (WGS) entry which is preliminary data.</text>
</comment>
<gene>
    <name evidence="1" type="ORF">CRX42_34315</name>
</gene>
<dbReference type="Proteomes" id="UP000247437">
    <property type="component" value="Unassembled WGS sequence"/>
</dbReference>
<accession>A0A2W0EBL9</accession>